<feature type="region of interest" description="Disordered" evidence="1">
    <location>
        <begin position="216"/>
        <end position="317"/>
    </location>
</feature>
<reference evidence="3" key="1">
    <citation type="journal article" date="2019" name="Int. J. Syst. Evol. Microbiol.">
        <title>The Global Catalogue of Microorganisms (GCM) 10K type strain sequencing project: providing services to taxonomists for standard genome sequencing and annotation.</title>
        <authorList>
            <consortium name="The Broad Institute Genomics Platform"/>
            <consortium name="The Broad Institute Genome Sequencing Center for Infectious Disease"/>
            <person name="Wu L."/>
            <person name="Ma J."/>
        </authorList>
    </citation>
    <scope>NUCLEOTIDE SEQUENCE [LARGE SCALE GENOMIC DNA]</scope>
    <source>
        <strain evidence="3">JCM 17342</strain>
    </source>
</reference>
<proteinExistence type="predicted"/>
<gene>
    <name evidence="2" type="ORF">GCM10022247_40070</name>
</gene>
<feature type="compositionally biased region" description="Basic and acidic residues" evidence="1">
    <location>
        <begin position="291"/>
        <end position="303"/>
    </location>
</feature>
<comment type="caution">
    <text evidence="2">The sequence shown here is derived from an EMBL/GenBank/DDBJ whole genome shotgun (WGS) entry which is preliminary data.</text>
</comment>
<name>A0ABP7SLL0_9PSEU</name>
<dbReference type="EMBL" id="BAABAL010000016">
    <property type="protein sequence ID" value="GAA4013313.1"/>
    <property type="molecule type" value="Genomic_DNA"/>
</dbReference>
<dbReference type="Proteomes" id="UP001501747">
    <property type="component" value="Unassembled WGS sequence"/>
</dbReference>
<keyword evidence="3" id="KW-1185">Reference proteome</keyword>
<evidence type="ECO:0000313" key="3">
    <source>
        <dbReference type="Proteomes" id="UP001501747"/>
    </source>
</evidence>
<feature type="compositionally biased region" description="Basic and acidic residues" evidence="1">
    <location>
        <begin position="265"/>
        <end position="282"/>
    </location>
</feature>
<dbReference type="RefSeq" id="WP_344876955.1">
    <property type="nucleotide sequence ID" value="NZ_BAABAL010000016.1"/>
</dbReference>
<protein>
    <submittedName>
        <fullName evidence="2">Uncharacterized protein</fullName>
    </submittedName>
</protein>
<evidence type="ECO:0000256" key="1">
    <source>
        <dbReference type="SAM" id="MobiDB-lite"/>
    </source>
</evidence>
<organism evidence="2 3">
    <name type="scientific">Allokutzneria multivorans</name>
    <dbReference type="NCBI Taxonomy" id="1142134"/>
    <lineage>
        <taxon>Bacteria</taxon>
        <taxon>Bacillati</taxon>
        <taxon>Actinomycetota</taxon>
        <taxon>Actinomycetes</taxon>
        <taxon>Pseudonocardiales</taxon>
        <taxon>Pseudonocardiaceae</taxon>
        <taxon>Allokutzneria</taxon>
    </lineage>
</organism>
<evidence type="ECO:0000313" key="2">
    <source>
        <dbReference type="EMBL" id="GAA4013313.1"/>
    </source>
</evidence>
<sequence length="332" mass="35186">MNSTPDWVKGGDELKADPAGLRGFATNISTIAANLLSDSNGPMMDLFTSGGKFPLSTGGLQAGASAEELSASNQASTQAFCGDAYRSMLADGSAFHTLADCYEAGDGGNGISLSAVQWVYQEPGGKQPPGAPSYLFPEGKLVTINDLYAKGKGEAGAAGMDVKVGGVCLADGTTITTYRTAKGGERVVTTTGDKVEEIVKDKDGQTLYTMVSTSTGSTTTFYQDNKPAGSTVTTRSSSTNCPKTGPQTTHEQTTVEQRNANGEVTSRRTEHVETQRNHENNTESKTLYTTEGKDDKRINEQRVGEQPVPVKPKDWQDLAETEAARNRQLTGM</sequence>
<feature type="compositionally biased region" description="Polar residues" evidence="1">
    <location>
        <begin position="228"/>
        <end position="264"/>
    </location>
</feature>
<accession>A0ABP7SLL0</accession>